<proteinExistence type="predicted"/>
<gene>
    <name evidence="3" type="ORF">DMAD_00725</name>
</gene>
<evidence type="ECO:0000256" key="1">
    <source>
        <dbReference type="SAM" id="MobiDB-lite"/>
    </source>
</evidence>
<dbReference type="Pfam" id="PF11467">
    <property type="entry name" value="LEDGF"/>
    <property type="match status" value="1"/>
</dbReference>
<dbReference type="Gene3D" id="1.20.930.10">
    <property type="entry name" value="Conserved domain common to transcription factors TFIIS, elongin A, CRSP70"/>
    <property type="match status" value="1"/>
</dbReference>
<keyword evidence="4" id="KW-1185">Reference proteome</keyword>
<dbReference type="SUPFAM" id="SSF140576">
    <property type="entry name" value="HIV integrase-binding domain"/>
    <property type="match status" value="1"/>
</dbReference>
<evidence type="ECO:0000313" key="3">
    <source>
        <dbReference type="EMBL" id="BFG00805.1"/>
    </source>
</evidence>
<feature type="region of interest" description="Disordered" evidence="1">
    <location>
        <begin position="1"/>
        <end position="65"/>
    </location>
</feature>
<reference evidence="3 4" key="1">
    <citation type="submission" date="2024-02" db="EMBL/GenBank/DDBJ databases">
        <title>A chromosome-level genome assembly of Drosophila madeirensis, a fruit fly species endemic to Madeira island.</title>
        <authorList>
            <person name="Tomihara K."/>
            <person name="Llopart A."/>
            <person name="Yamamoto D."/>
        </authorList>
    </citation>
    <scope>NUCLEOTIDE SEQUENCE [LARGE SCALE GENOMIC DNA]</scope>
    <source>
        <strain evidence="3 4">RF1</strain>
    </source>
</reference>
<dbReference type="InterPro" id="IPR036218">
    <property type="entry name" value="HIVI-bd_sf"/>
</dbReference>
<dbReference type="InterPro" id="IPR035441">
    <property type="entry name" value="TFIIS/LEDGF_dom_sf"/>
</dbReference>
<feature type="compositionally biased region" description="Polar residues" evidence="1">
    <location>
        <begin position="18"/>
        <end position="27"/>
    </location>
</feature>
<dbReference type="InterPro" id="IPR021567">
    <property type="entry name" value="LEDGF_IBD"/>
</dbReference>
<feature type="compositionally biased region" description="Basic and acidic residues" evidence="1">
    <location>
        <begin position="52"/>
        <end position="62"/>
    </location>
</feature>
<accession>A0AAU9FXE6</accession>
<sequence>MPKTDGSPILVSDDSEEPQVSAQSTVGTPIPKGTSLQCKKPETFVSAEEEEDARHTARKPKEPVLSGEIDVDKMPADLLHVRPAMKCLTELQEIDMENENKLVQQCHQIRKSLTLCSVDVDRAQRALDVIRDLDLTKMMLLRNPECLEAVHGLTKYIGNLSRWKMDKSEEESFKEAAQNIRENASFLYEHLQELFDFDDDEDFMDAFHEEVAIFERITRKVDKHLRAIMDEQEYDTMRNK</sequence>
<dbReference type="Proteomes" id="UP001500889">
    <property type="component" value="Chromosome A"/>
</dbReference>
<feature type="domain" description="Lens epithelium-derived growth factor integrase-binding" evidence="2">
    <location>
        <begin position="99"/>
        <end position="215"/>
    </location>
</feature>
<name>A0AAU9FXE6_DROMD</name>
<dbReference type="EMBL" id="AP029266">
    <property type="protein sequence ID" value="BFG00805.1"/>
    <property type="molecule type" value="Genomic_DNA"/>
</dbReference>
<protein>
    <recommendedName>
        <fullName evidence="2">Lens epithelium-derived growth factor integrase-binding domain-containing protein</fullName>
    </recommendedName>
</protein>
<organism evidence="3 4">
    <name type="scientific">Drosophila madeirensis</name>
    <name type="common">Fruit fly</name>
    <dbReference type="NCBI Taxonomy" id="30013"/>
    <lineage>
        <taxon>Eukaryota</taxon>
        <taxon>Metazoa</taxon>
        <taxon>Ecdysozoa</taxon>
        <taxon>Arthropoda</taxon>
        <taxon>Hexapoda</taxon>
        <taxon>Insecta</taxon>
        <taxon>Pterygota</taxon>
        <taxon>Neoptera</taxon>
        <taxon>Endopterygota</taxon>
        <taxon>Diptera</taxon>
        <taxon>Brachycera</taxon>
        <taxon>Muscomorpha</taxon>
        <taxon>Ephydroidea</taxon>
        <taxon>Drosophilidae</taxon>
        <taxon>Drosophila</taxon>
        <taxon>Sophophora</taxon>
    </lineage>
</organism>
<dbReference type="AlphaFoldDB" id="A0AAU9FXE6"/>
<evidence type="ECO:0000313" key="4">
    <source>
        <dbReference type="Proteomes" id="UP001500889"/>
    </source>
</evidence>
<evidence type="ECO:0000259" key="2">
    <source>
        <dbReference type="Pfam" id="PF11467"/>
    </source>
</evidence>